<comment type="catalytic activity">
    <reaction evidence="7">
        <text>D-glucose + ATP = D-glucose 6-phosphate + ADP + H(+)</text>
        <dbReference type="Rhea" id="RHEA:17825"/>
        <dbReference type="ChEBI" id="CHEBI:4167"/>
        <dbReference type="ChEBI" id="CHEBI:15378"/>
        <dbReference type="ChEBI" id="CHEBI:30616"/>
        <dbReference type="ChEBI" id="CHEBI:61548"/>
        <dbReference type="ChEBI" id="CHEBI:456216"/>
        <dbReference type="EC" id="2.7.1.1"/>
    </reaction>
    <physiologicalReaction direction="left-to-right" evidence="7">
        <dbReference type="Rhea" id="RHEA:17826"/>
    </physiologicalReaction>
</comment>
<dbReference type="InterPro" id="IPR043129">
    <property type="entry name" value="ATPase_NBD"/>
</dbReference>
<accession>A0A4Y2LAK8</accession>
<dbReference type="PANTHER" id="PTHR19443">
    <property type="entry name" value="HEXOKINASE"/>
    <property type="match status" value="1"/>
</dbReference>
<evidence type="ECO:0000256" key="3">
    <source>
        <dbReference type="ARBA" id="ARBA00012324"/>
    </source>
</evidence>
<dbReference type="GO" id="GO:0005739">
    <property type="term" value="C:mitochondrion"/>
    <property type="evidence" value="ECO:0007669"/>
    <property type="project" value="TreeGrafter"/>
</dbReference>
<feature type="compositionally biased region" description="Basic residues" evidence="8">
    <location>
        <begin position="449"/>
        <end position="463"/>
    </location>
</feature>
<dbReference type="SUPFAM" id="SSF53067">
    <property type="entry name" value="Actin-like ATPase domain"/>
    <property type="match status" value="1"/>
</dbReference>
<dbReference type="InterPro" id="IPR001312">
    <property type="entry name" value="Hexokinase"/>
</dbReference>
<evidence type="ECO:0000313" key="10">
    <source>
        <dbReference type="EMBL" id="GBN11731.1"/>
    </source>
</evidence>
<evidence type="ECO:0000256" key="1">
    <source>
        <dbReference type="ARBA" id="ARBA00004888"/>
    </source>
</evidence>
<dbReference type="GO" id="GO:0004340">
    <property type="term" value="F:glucokinase activity"/>
    <property type="evidence" value="ECO:0007669"/>
    <property type="project" value="TreeGrafter"/>
</dbReference>
<comment type="caution">
    <text evidence="10">The sequence shown here is derived from an EMBL/GenBank/DDBJ whole genome shotgun (WGS) entry which is preliminary data.</text>
</comment>
<dbReference type="Proteomes" id="UP000499080">
    <property type="component" value="Unassembled WGS sequence"/>
</dbReference>
<dbReference type="GO" id="GO:0005536">
    <property type="term" value="F:D-glucose binding"/>
    <property type="evidence" value="ECO:0007669"/>
    <property type="project" value="InterPro"/>
</dbReference>
<dbReference type="PROSITE" id="PS01179">
    <property type="entry name" value="PID"/>
    <property type="match status" value="1"/>
</dbReference>
<comment type="pathway">
    <text evidence="1">Carbohydrate degradation; glycolysis; D-glyceraldehyde 3-phosphate and glycerone phosphate from D-glucose: step 1/4.</text>
</comment>
<dbReference type="PROSITE" id="PS51748">
    <property type="entry name" value="HEXOKINASE_2"/>
    <property type="match status" value="1"/>
</dbReference>
<dbReference type="SMART" id="SM00462">
    <property type="entry name" value="PTB"/>
    <property type="match status" value="1"/>
</dbReference>
<proteinExistence type="predicted"/>
<evidence type="ECO:0000313" key="11">
    <source>
        <dbReference type="Proteomes" id="UP000499080"/>
    </source>
</evidence>
<evidence type="ECO:0000259" key="9">
    <source>
        <dbReference type="PROSITE" id="PS01179"/>
    </source>
</evidence>
<dbReference type="Gene3D" id="3.30.420.40">
    <property type="match status" value="1"/>
</dbReference>
<dbReference type="GO" id="GO:0005829">
    <property type="term" value="C:cytosol"/>
    <property type="evidence" value="ECO:0007669"/>
    <property type="project" value="TreeGrafter"/>
</dbReference>
<dbReference type="GO" id="GO:0006096">
    <property type="term" value="P:glycolytic process"/>
    <property type="evidence" value="ECO:0007669"/>
    <property type="project" value="UniProtKB-KW"/>
</dbReference>
<comment type="catalytic activity">
    <reaction evidence="5">
        <text>a D-hexose + ATP = a D-hexose 6-phosphate + ADP + H(+)</text>
        <dbReference type="Rhea" id="RHEA:22740"/>
        <dbReference type="ChEBI" id="CHEBI:4194"/>
        <dbReference type="ChEBI" id="CHEBI:15378"/>
        <dbReference type="ChEBI" id="CHEBI:30616"/>
        <dbReference type="ChEBI" id="CHEBI:229467"/>
        <dbReference type="ChEBI" id="CHEBI:456216"/>
        <dbReference type="EC" id="2.7.1.1"/>
    </reaction>
    <physiologicalReaction direction="left-to-right" evidence="5">
        <dbReference type="Rhea" id="RHEA:22741"/>
    </physiologicalReaction>
</comment>
<evidence type="ECO:0000256" key="8">
    <source>
        <dbReference type="SAM" id="MobiDB-lite"/>
    </source>
</evidence>
<sequence>MADYKIWNRVQGPKLKVKDKHVARKVRSIMKPFILSDDVIYRIKDSFLREMTVGLSQSRISNLPMTVTFVTERITEADGDYVAICAHAQSFSITLVKLKPHALPEIQRKDYEIDASVFSLSYKKIYEVFADCMKDFFYEFRLCGAVIPVGFCSSLPMRHFSLDTAIIPYFGEHFDLNPCQTDVKSYFEQILCRYNYQGNNQCKSASVSSITLSLPSEGSNSSSGIHHAQFDAKLLGCESVLGLDINPETCHKLLSKLKVFLDTGKPLKDIVLGISPTGVRMQDKGLEDVLHHHLLNKISLITQDFDNSHVFGYVYGDYVKGHQFFGFAAVCESTQVILFLQETFLLEIMLKKKEELNMKASQVFITLKNFLSIAQDLKTKEREIPSTLKKRVHMVENIFWWLEGCSGDVTPTCLESEESTLNVRIQELYATAVTMKLIEREQEEEAQIRKAKAAKRHLRKKKIQQVDVKRTDDSPTEKKASGPIQTKVSQILQTYADDFRSALEERRIKLEFLKEKRKLINDDITDESNREAMRFLEKLCCDVHQEMEIEINYVKERIESLVFTENLERINIEPKEPAISLGSKQFLKSVQIKPKENIFEEFSLPVSEGTSEISEVLNKIRMCKEYFLNALKTRKEEVNELSYFISGLHFREDRLPSEETAAVILSRRLLVTAAKMHLREIINIESNLSKLSDAENQIVFAVPDVLQYCKDIYDLTLPRLEKRCDILQEIMSKVPNAFDITDSHLQICKELYQDLINLKETEILDIEGNISKLNEREYFVDNNVSSLCFKLFKDAIASRKKEFDVLVNNLDLLEATEVEDYDNEGIELISNCKDVFLTSIVIREKEVKILENEMKKGFDFSTLQDSQILVNLKDIFYAALELEKQRYEKLLLNKENGDNNKDEASALFVLLVTFHVS</sequence>
<dbReference type="InterPro" id="IPR011993">
    <property type="entry name" value="PH-like_dom_sf"/>
</dbReference>
<dbReference type="EC" id="2.7.1.1" evidence="3"/>
<dbReference type="Pfam" id="PF00349">
    <property type="entry name" value="Hexokinase_1"/>
    <property type="match status" value="1"/>
</dbReference>
<keyword evidence="4" id="KW-0324">Glycolysis</keyword>
<gene>
    <name evidence="10" type="ORF">AVEN_98780_2</name>
</gene>
<dbReference type="OrthoDB" id="6436793at2759"/>
<keyword evidence="11" id="KW-1185">Reference proteome</keyword>
<dbReference type="GO" id="GO:0008865">
    <property type="term" value="F:fructokinase activity"/>
    <property type="evidence" value="ECO:0007669"/>
    <property type="project" value="TreeGrafter"/>
</dbReference>
<dbReference type="EMBL" id="BGPR01005605">
    <property type="protein sequence ID" value="GBN11731.1"/>
    <property type="molecule type" value="Genomic_DNA"/>
</dbReference>
<protein>
    <recommendedName>
        <fullName evidence="3">hexokinase</fullName>
        <ecNumber evidence="3">2.7.1.1</ecNumber>
    </recommendedName>
</protein>
<dbReference type="GO" id="GO:0005524">
    <property type="term" value="F:ATP binding"/>
    <property type="evidence" value="ECO:0007669"/>
    <property type="project" value="InterPro"/>
</dbReference>
<evidence type="ECO:0000256" key="4">
    <source>
        <dbReference type="ARBA" id="ARBA00023152"/>
    </source>
</evidence>
<feature type="domain" description="PID" evidence="9">
    <location>
        <begin position="229"/>
        <end position="355"/>
    </location>
</feature>
<dbReference type="InterPro" id="IPR022672">
    <property type="entry name" value="Hexokinase_N"/>
</dbReference>
<evidence type="ECO:0000256" key="7">
    <source>
        <dbReference type="ARBA" id="ARBA00048160"/>
    </source>
</evidence>
<dbReference type="AlphaFoldDB" id="A0A4Y2LAK8"/>
<organism evidence="10 11">
    <name type="scientific">Araneus ventricosus</name>
    <name type="common">Orbweaver spider</name>
    <name type="synonym">Epeira ventricosa</name>
    <dbReference type="NCBI Taxonomy" id="182803"/>
    <lineage>
        <taxon>Eukaryota</taxon>
        <taxon>Metazoa</taxon>
        <taxon>Ecdysozoa</taxon>
        <taxon>Arthropoda</taxon>
        <taxon>Chelicerata</taxon>
        <taxon>Arachnida</taxon>
        <taxon>Araneae</taxon>
        <taxon>Araneomorphae</taxon>
        <taxon>Entelegynae</taxon>
        <taxon>Araneoidea</taxon>
        <taxon>Araneidae</taxon>
        <taxon>Araneus</taxon>
    </lineage>
</organism>
<evidence type="ECO:0000256" key="2">
    <source>
        <dbReference type="ARBA" id="ARBA00005028"/>
    </source>
</evidence>
<evidence type="ECO:0000256" key="6">
    <source>
        <dbReference type="ARBA" id="ARBA00047905"/>
    </source>
</evidence>
<feature type="region of interest" description="Disordered" evidence="8">
    <location>
        <begin position="449"/>
        <end position="483"/>
    </location>
</feature>
<dbReference type="InterPro" id="IPR006020">
    <property type="entry name" value="PTB/PI_dom"/>
</dbReference>
<reference evidence="10 11" key="1">
    <citation type="journal article" date="2019" name="Sci. Rep.">
        <title>Orb-weaving spider Araneus ventricosus genome elucidates the spidroin gene catalogue.</title>
        <authorList>
            <person name="Kono N."/>
            <person name="Nakamura H."/>
            <person name="Ohtoshi R."/>
            <person name="Moran D.A.P."/>
            <person name="Shinohara A."/>
            <person name="Yoshida Y."/>
            <person name="Fujiwara M."/>
            <person name="Mori M."/>
            <person name="Tomita M."/>
            <person name="Arakawa K."/>
        </authorList>
    </citation>
    <scope>NUCLEOTIDE SEQUENCE [LARGE SCALE GENOMIC DNA]</scope>
</reference>
<feature type="compositionally biased region" description="Basic and acidic residues" evidence="8">
    <location>
        <begin position="467"/>
        <end position="480"/>
    </location>
</feature>
<dbReference type="GO" id="GO:0006006">
    <property type="term" value="P:glucose metabolic process"/>
    <property type="evidence" value="ECO:0007669"/>
    <property type="project" value="TreeGrafter"/>
</dbReference>
<dbReference type="SUPFAM" id="SSF50729">
    <property type="entry name" value="PH domain-like"/>
    <property type="match status" value="1"/>
</dbReference>
<dbReference type="PANTHER" id="PTHR19443:SF16">
    <property type="entry name" value="HEXOKINASE TYPE 1-RELATED"/>
    <property type="match status" value="1"/>
</dbReference>
<comment type="pathway">
    <text evidence="2">Carbohydrate metabolism; hexose metabolism.</text>
</comment>
<dbReference type="Gene3D" id="2.30.29.30">
    <property type="entry name" value="Pleckstrin-homology domain (PH domain)/Phosphotyrosine-binding domain (PTB)"/>
    <property type="match status" value="1"/>
</dbReference>
<dbReference type="GO" id="GO:0001678">
    <property type="term" value="P:intracellular glucose homeostasis"/>
    <property type="evidence" value="ECO:0007669"/>
    <property type="project" value="InterPro"/>
</dbReference>
<comment type="catalytic activity">
    <reaction evidence="6">
        <text>D-fructose + ATP = D-fructose 6-phosphate + ADP + H(+)</text>
        <dbReference type="Rhea" id="RHEA:16125"/>
        <dbReference type="ChEBI" id="CHEBI:15378"/>
        <dbReference type="ChEBI" id="CHEBI:30616"/>
        <dbReference type="ChEBI" id="CHEBI:37721"/>
        <dbReference type="ChEBI" id="CHEBI:61527"/>
        <dbReference type="ChEBI" id="CHEBI:456216"/>
        <dbReference type="EC" id="2.7.1.1"/>
    </reaction>
    <physiologicalReaction direction="left-to-right" evidence="6">
        <dbReference type="Rhea" id="RHEA:16126"/>
    </physiologicalReaction>
</comment>
<name>A0A4Y2LAK8_ARAVE</name>
<dbReference type="UniPathway" id="UPA00242"/>
<evidence type="ECO:0000256" key="5">
    <source>
        <dbReference type="ARBA" id="ARBA00044613"/>
    </source>
</evidence>